<reference evidence="2" key="1">
    <citation type="journal article" date="2014" name="Front. Microbiol.">
        <title>High frequency of phylogenetically diverse reductive dehalogenase-homologous genes in deep subseafloor sedimentary metagenomes.</title>
        <authorList>
            <person name="Kawai M."/>
            <person name="Futagami T."/>
            <person name="Toyoda A."/>
            <person name="Takaki Y."/>
            <person name="Nishi S."/>
            <person name="Hori S."/>
            <person name="Arai W."/>
            <person name="Tsubouchi T."/>
            <person name="Morono Y."/>
            <person name="Uchiyama I."/>
            <person name="Ito T."/>
            <person name="Fujiyama A."/>
            <person name="Inagaki F."/>
            <person name="Takami H."/>
        </authorList>
    </citation>
    <scope>NUCLEOTIDE SEQUENCE</scope>
    <source>
        <strain evidence="2">Expedition CK06-06</strain>
    </source>
</reference>
<sequence>MSQIEEPPSSMLRQPIACGLKAETLYDKCVALARNLWWSWHPEVINLFRDLDPIRWRQLDHNPIALLAEFTPERLEMRAAELVLYSRINYAYRRLKEYLTEIPLWGRTHTGVLGSKP</sequence>
<accession>X0WSU3</accession>
<evidence type="ECO:0000313" key="2">
    <source>
        <dbReference type="EMBL" id="GAG27578.1"/>
    </source>
</evidence>
<gene>
    <name evidence="2" type="ORF">S01H1_50234</name>
</gene>
<feature type="non-terminal residue" evidence="2">
    <location>
        <position position="117"/>
    </location>
</feature>
<comment type="caution">
    <text evidence="2">The sequence shown here is derived from an EMBL/GenBank/DDBJ whole genome shotgun (WGS) entry which is preliminary data.</text>
</comment>
<dbReference type="Pfam" id="PF11897">
    <property type="entry name" value="DUF3417"/>
    <property type="match status" value="1"/>
</dbReference>
<dbReference type="InterPro" id="IPR052182">
    <property type="entry name" value="Glycogen/Maltodextrin_Phosph"/>
</dbReference>
<proteinExistence type="predicted"/>
<protein>
    <recommendedName>
        <fullName evidence="1">DUF3417 domain-containing protein</fullName>
    </recommendedName>
</protein>
<dbReference type="InterPro" id="IPR024517">
    <property type="entry name" value="Glycogen_phosphorylase_DUF3417"/>
</dbReference>
<dbReference type="AlphaFoldDB" id="X0WSU3"/>
<dbReference type="SUPFAM" id="SSF53756">
    <property type="entry name" value="UDP-Glycosyltransferase/glycogen phosphorylase"/>
    <property type="match status" value="1"/>
</dbReference>
<name>X0WSU3_9ZZZZ</name>
<dbReference type="PANTHER" id="PTHR42655">
    <property type="entry name" value="GLYCOGEN PHOSPHORYLASE"/>
    <property type="match status" value="1"/>
</dbReference>
<organism evidence="2">
    <name type="scientific">marine sediment metagenome</name>
    <dbReference type="NCBI Taxonomy" id="412755"/>
    <lineage>
        <taxon>unclassified sequences</taxon>
        <taxon>metagenomes</taxon>
        <taxon>ecological metagenomes</taxon>
    </lineage>
</organism>
<dbReference type="PANTHER" id="PTHR42655:SF1">
    <property type="entry name" value="GLYCOGEN PHOSPHORYLASE"/>
    <property type="match status" value="1"/>
</dbReference>
<evidence type="ECO:0000259" key="1">
    <source>
        <dbReference type="Pfam" id="PF11897"/>
    </source>
</evidence>
<dbReference type="EMBL" id="BARS01032362">
    <property type="protein sequence ID" value="GAG27578.1"/>
    <property type="molecule type" value="Genomic_DNA"/>
</dbReference>
<feature type="domain" description="DUF3417" evidence="1">
    <location>
        <begin position="31"/>
        <end position="106"/>
    </location>
</feature>